<protein>
    <submittedName>
        <fullName evidence="1">YqhG family protein</fullName>
    </submittedName>
</protein>
<evidence type="ECO:0000313" key="2">
    <source>
        <dbReference type="Proteomes" id="UP001596990"/>
    </source>
</evidence>
<dbReference type="EMBL" id="JBHTKL010000001">
    <property type="protein sequence ID" value="MFD1018727.1"/>
    <property type="molecule type" value="Genomic_DNA"/>
</dbReference>
<comment type="caution">
    <text evidence="1">The sequence shown here is derived from an EMBL/GenBank/DDBJ whole genome shotgun (WGS) entry which is preliminary data.</text>
</comment>
<dbReference type="Pfam" id="PF11079">
    <property type="entry name" value="YqhG"/>
    <property type="match status" value="1"/>
</dbReference>
<dbReference type="RefSeq" id="WP_386057446.1">
    <property type="nucleotide sequence ID" value="NZ_JBHTKL010000001.1"/>
</dbReference>
<accession>A0ABW3KXV8</accession>
<dbReference type="Proteomes" id="UP001596990">
    <property type="component" value="Unassembled WGS sequence"/>
</dbReference>
<gene>
    <name evidence="1" type="ORF">ACFQ2J_05875</name>
</gene>
<sequence length="270" mass="31428">MKNAAEHHQFILDFFDEYQCPIIENNNGKVVVQLTDRMDEAIMNRPFYWHYIKKMGRAGDPWSLTLITNPDLTEDKGEYIHSGAPRLRQLYQHLFDTCRFTKQYELLHVNNTQVALVPWLVINVRVSYSGNRRKSEVHSYGLNLVHGTLLEQMMDSLHGVELATSISDFTYPLSPLIKTPSGYNRIIQYIEDHVQSKDHGWAEETNKKRDHEMNLIEAFFQDTEDEERHQLMKKEKEDLLARLTPTITIETINGGLIYLSPSTSQQMSLT</sequence>
<keyword evidence="2" id="KW-1185">Reference proteome</keyword>
<organism evidence="1 2">
    <name type="scientific">Thalassobacillus hwangdonensis</name>
    <dbReference type="NCBI Taxonomy" id="546108"/>
    <lineage>
        <taxon>Bacteria</taxon>
        <taxon>Bacillati</taxon>
        <taxon>Bacillota</taxon>
        <taxon>Bacilli</taxon>
        <taxon>Bacillales</taxon>
        <taxon>Bacillaceae</taxon>
        <taxon>Thalassobacillus</taxon>
    </lineage>
</organism>
<dbReference type="InterPro" id="IPR024562">
    <property type="entry name" value="YqhG"/>
</dbReference>
<name>A0ABW3KXV8_9BACI</name>
<proteinExistence type="predicted"/>
<evidence type="ECO:0000313" key="1">
    <source>
        <dbReference type="EMBL" id="MFD1018727.1"/>
    </source>
</evidence>
<reference evidence="2" key="1">
    <citation type="journal article" date="2019" name="Int. J. Syst. Evol. Microbiol.">
        <title>The Global Catalogue of Microorganisms (GCM) 10K type strain sequencing project: providing services to taxonomists for standard genome sequencing and annotation.</title>
        <authorList>
            <consortium name="The Broad Institute Genomics Platform"/>
            <consortium name="The Broad Institute Genome Sequencing Center for Infectious Disease"/>
            <person name="Wu L."/>
            <person name="Ma J."/>
        </authorList>
    </citation>
    <scope>NUCLEOTIDE SEQUENCE [LARGE SCALE GENOMIC DNA]</scope>
    <source>
        <strain evidence="2">CCUG 56607</strain>
    </source>
</reference>